<proteinExistence type="predicted"/>
<accession>A0A3Q1H0Z1</accession>
<dbReference type="PANTHER" id="PTHR14286">
    <property type="entry name" value="GENE, 49355-RELATED"/>
    <property type="match status" value="1"/>
</dbReference>
<dbReference type="Pfam" id="PF15134">
    <property type="entry name" value="CEP15-like"/>
    <property type="match status" value="1"/>
</dbReference>
<reference evidence="3" key="1">
    <citation type="submission" date="2021-04" db="EMBL/GenBank/DDBJ databases">
        <authorList>
            <consortium name="Wellcome Sanger Institute Data Sharing"/>
        </authorList>
    </citation>
    <scope>NUCLEOTIDE SEQUENCE [LARGE SCALE GENOMIC DNA]</scope>
</reference>
<dbReference type="GeneTree" id="ENSGT00390000005214"/>
<name>A0A3Q1H0Z1_ANATE</name>
<sequence length="159" mass="18469">MTCVCTKFKQFDANAPLRRIRETAVGFSKVCFLSEETELMDKHEEILEQRAELLEQMESRREQLKMIKKQQVKDQEATRHRNAVMLQDLQKIEDRLRGRQLPHPTLLALETRYWASVEDSIPAWEQFLLGKAPHPTPGHTPSTAKDQGLPPRPKLRTAK</sequence>
<evidence type="ECO:0000313" key="3">
    <source>
        <dbReference type="Ensembl" id="ENSATEP00000000835.2"/>
    </source>
</evidence>
<feature type="coiled-coil region" evidence="1">
    <location>
        <begin position="36"/>
        <end position="74"/>
    </location>
</feature>
<dbReference type="PANTHER" id="PTHR14286:SF2">
    <property type="entry name" value="CENTROSOMAL PROTEIN 15 KDA"/>
    <property type="match status" value="1"/>
</dbReference>
<dbReference type="Ensembl" id="ENSATET00000000851.3">
    <property type="protein sequence ID" value="ENSATEP00000000835.2"/>
    <property type="gene ID" value="ENSATEG00000000624.3"/>
</dbReference>
<reference evidence="3" key="3">
    <citation type="submission" date="2025-09" db="UniProtKB">
        <authorList>
            <consortium name="Ensembl"/>
        </authorList>
    </citation>
    <scope>IDENTIFICATION</scope>
</reference>
<keyword evidence="4" id="KW-1185">Reference proteome</keyword>
<evidence type="ECO:0000256" key="1">
    <source>
        <dbReference type="SAM" id="Coils"/>
    </source>
</evidence>
<evidence type="ECO:0000256" key="2">
    <source>
        <dbReference type="SAM" id="MobiDB-lite"/>
    </source>
</evidence>
<reference evidence="3" key="2">
    <citation type="submission" date="2025-08" db="UniProtKB">
        <authorList>
            <consortium name="Ensembl"/>
        </authorList>
    </citation>
    <scope>IDENTIFICATION</scope>
</reference>
<dbReference type="Proteomes" id="UP000265040">
    <property type="component" value="Chromosome 5"/>
</dbReference>
<dbReference type="AlphaFoldDB" id="A0A3Q1H0Z1"/>
<dbReference type="InterPro" id="IPR028006">
    <property type="entry name" value="CEP15-like"/>
</dbReference>
<protein>
    <submittedName>
        <fullName evidence="3">Uncharacterized protein</fullName>
    </submittedName>
</protein>
<dbReference type="STRING" id="64144.ENSATEP00000000835"/>
<keyword evidence="1" id="KW-0175">Coiled coil</keyword>
<organism evidence="3 4">
    <name type="scientific">Anabas testudineus</name>
    <name type="common">Climbing perch</name>
    <name type="synonym">Anthias testudineus</name>
    <dbReference type="NCBI Taxonomy" id="64144"/>
    <lineage>
        <taxon>Eukaryota</taxon>
        <taxon>Metazoa</taxon>
        <taxon>Chordata</taxon>
        <taxon>Craniata</taxon>
        <taxon>Vertebrata</taxon>
        <taxon>Euteleostomi</taxon>
        <taxon>Actinopterygii</taxon>
        <taxon>Neopterygii</taxon>
        <taxon>Teleostei</taxon>
        <taxon>Neoteleostei</taxon>
        <taxon>Acanthomorphata</taxon>
        <taxon>Anabantaria</taxon>
        <taxon>Anabantiformes</taxon>
        <taxon>Anabantoidei</taxon>
        <taxon>Anabantidae</taxon>
        <taxon>Anabas</taxon>
    </lineage>
</organism>
<dbReference type="OrthoDB" id="9871079at2759"/>
<dbReference type="InParanoid" id="A0A3Q1H0Z1"/>
<gene>
    <name evidence="3" type="primary">C3orf14</name>
</gene>
<dbReference type="FunCoup" id="A0A3Q1H0Z1">
    <property type="interactions" value="531"/>
</dbReference>
<evidence type="ECO:0000313" key="4">
    <source>
        <dbReference type="Proteomes" id="UP000265040"/>
    </source>
</evidence>
<feature type="region of interest" description="Disordered" evidence="2">
    <location>
        <begin position="129"/>
        <end position="159"/>
    </location>
</feature>